<gene>
    <name evidence="2" type="ORF">CLV67_1544</name>
</gene>
<proteinExistence type="predicted"/>
<reference evidence="2 3" key="1">
    <citation type="submission" date="2018-03" db="EMBL/GenBank/DDBJ databases">
        <title>Genomic Encyclopedia of Archaeal and Bacterial Type Strains, Phase II (KMG-II): from individual species to whole genera.</title>
        <authorList>
            <person name="Goeker M."/>
        </authorList>
    </citation>
    <scope>NUCLEOTIDE SEQUENCE [LARGE SCALE GENOMIC DNA]</scope>
    <source>
        <strain evidence="2 3">DSM 43146</strain>
    </source>
</reference>
<dbReference type="EMBL" id="PVMZ01000054">
    <property type="protein sequence ID" value="PRX03493.1"/>
    <property type="molecule type" value="Genomic_DNA"/>
</dbReference>
<evidence type="ECO:0000259" key="1">
    <source>
        <dbReference type="Pfam" id="PF13006"/>
    </source>
</evidence>
<comment type="caution">
    <text evidence="2">The sequence shown here is derived from an EMBL/GenBank/DDBJ whole genome shotgun (WGS) entry which is preliminary data.</text>
</comment>
<organism evidence="2 3">
    <name type="scientific">Actinoplanes italicus</name>
    <dbReference type="NCBI Taxonomy" id="113567"/>
    <lineage>
        <taxon>Bacteria</taxon>
        <taxon>Bacillati</taxon>
        <taxon>Actinomycetota</taxon>
        <taxon>Actinomycetes</taxon>
        <taxon>Micromonosporales</taxon>
        <taxon>Micromonosporaceae</taxon>
        <taxon>Actinoplanes</taxon>
    </lineage>
</organism>
<dbReference type="InterPro" id="IPR024473">
    <property type="entry name" value="Transposases_IS4_N"/>
</dbReference>
<dbReference type="RefSeq" id="WP_239166996.1">
    <property type="nucleotide sequence ID" value="NZ_BOMO01000206.1"/>
</dbReference>
<feature type="domain" description="Transposase IS4 N-terminal" evidence="1">
    <location>
        <begin position="1"/>
        <end position="57"/>
    </location>
</feature>
<dbReference type="AlphaFoldDB" id="A0A2T0J7A6"/>
<sequence length="72" mass="7871">MVCLLLAAALFEECGYLAVWRKLTGALDGLPIPKITGTGLWHARAWLGVRPLRALFDLLRGHTATIRTTGAR</sequence>
<name>A0A2T0J7A6_9ACTN</name>
<dbReference type="Pfam" id="PF13006">
    <property type="entry name" value="Nterm_IS4"/>
    <property type="match status" value="1"/>
</dbReference>
<protein>
    <submittedName>
        <fullName evidence="2">Transposase IS4-like protein</fullName>
    </submittedName>
</protein>
<evidence type="ECO:0000313" key="3">
    <source>
        <dbReference type="Proteomes" id="UP000239415"/>
    </source>
</evidence>
<accession>A0A2T0J7A6</accession>
<keyword evidence="3" id="KW-1185">Reference proteome</keyword>
<dbReference type="Proteomes" id="UP000239415">
    <property type="component" value="Unassembled WGS sequence"/>
</dbReference>
<evidence type="ECO:0000313" key="2">
    <source>
        <dbReference type="EMBL" id="PRX03493.1"/>
    </source>
</evidence>